<proteinExistence type="predicted"/>
<organism evidence="1 2">
    <name type="scientific">Rhabditophanes sp. KR3021</name>
    <dbReference type="NCBI Taxonomy" id="114890"/>
    <lineage>
        <taxon>Eukaryota</taxon>
        <taxon>Metazoa</taxon>
        <taxon>Ecdysozoa</taxon>
        <taxon>Nematoda</taxon>
        <taxon>Chromadorea</taxon>
        <taxon>Rhabditida</taxon>
        <taxon>Tylenchina</taxon>
        <taxon>Panagrolaimomorpha</taxon>
        <taxon>Strongyloidoidea</taxon>
        <taxon>Alloionematidae</taxon>
        <taxon>Rhabditophanes</taxon>
    </lineage>
</organism>
<dbReference type="Proteomes" id="UP000095286">
    <property type="component" value="Unplaced"/>
</dbReference>
<reference evidence="2" key="1">
    <citation type="submission" date="2016-11" db="UniProtKB">
        <authorList>
            <consortium name="WormBaseParasite"/>
        </authorList>
    </citation>
    <scope>IDENTIFICATION</scope>
    <source>
        <strain evidence="2">KR3021</strain>
    </source>
</reference>
<accession>A0AC35UA34</accession>
<dbReference type="WBParaSite" id="RSKR_0000926700.1">
    <property type="protein sequence ID" value="RSKR_0000926700.1"/>
    <property type="gene ID" value="RSKR_0000926700"/>
</dbReference>
<sequence length="435" mass="49482">MNNLFSFHGPAVKKLLGWRQGDEEEKWAEKAVDSLVKKLRKKKTANPGCVSKCVTIPKSLDGRLQVSHRKGLPHVIYCKVWRWPNLTSHNELKPIPDCLYPYDSKLDHICINPYHYQRIETSSSTSQIYSAITQQHNHPSIYHHPSNSSSHNYNSTVHYYNPSNSALPNNIPSPLEMPYPPYQSQSSHFFGTSPHSSGSLGAPSPSALSDDDDTTAHHYQNQIRMMYPLHTSPTNQPDSWCSIVYYELNTRVGQQYRVTSHKVTVDGFTNPSDSLDRICLGLLSNVNRNPTIDNTRRHIGRGVTLQLVKCNVTLVNNSEFPVFVQSRNSNYKMNLKPNVACRIPPGGNMEIFNTNLFLEMLNRAKFDGFNPLYDLQKMCYIRMSFAKGWGESYHRQDVTSTPCWIEIQLCKPLAHLDTALNEVEPPDHHKISSVS</sequence>
<evidence type="ECO:0000313" key="2">
    <source>
        <dbReference type="WBParaSite" id="RSKR_0000926700.1"/>
    </source>
</evidence>
<evidence type="ECO:0000313" key="1">
    <source>
        <dbReference type="Proteomes" id="UP000095286"/>
    </source>
</evidence>
<protein>
    <submittedName>
        <fullName evidence="2">Mothers against decapentaplegic homolog</fullName>
    </submittedName>
</protein>
<name>A0AC35UA34_9BILA</name>